<evidence type="ECO:0000256" key="3">
    <source>
        <dbReference type="ARBA" id="ARBA00023242"/>
    </source>
</evidence>
<evidence type="ECO:0000313" key="6">
    <source>
        <dbReference type="EMBL" id="KAL2461475.1"/>
    </source>
</evidence>
<evidence type="ECO:0000256" key="1">
    <source>
        <dbReference type="ARBA" id="ARBA00023015"/>
    </source>
</evidence>
<feature type="domain" description="Transcription factor MYC/MYB N-terminal" evidence="5">
    <location>
        <begin position="48"/>
        <end position="178"/>
    </location>
</feature>
<dbReference type="AlphaFoldDB" id="A0ABD1PC64"/>
<evidence type="ECO:0000259" key="5">
    <source>
        <dbReference type="Pfam" id="PF14215"/>
    </source>
</evidence>
<organism evidence="6 7">
    <name type="scientific">Abeliophyllum distichum</name>
    <dbReference type="NCBI Taxonomy" id="126358"/>
    <lineage>
        <taxon>Eukaryota</taxon>
        <taxon>Viridiplantae</taxon>
        <taxon>Streptophyta</taxon>
        <taxon>Embryophyta</taxon>
        <taxon>Tracheophyta</taxon>
        <taxon>Spermatophyta</taxon>
        <taxon>Magnoliopsida</taxon>
        <taxon>eudicotyledons</taxon>
        <taxon>Gunneridae</taxon>
        <taxon>Pentapetalae</taxon>
        <taxon>asterids</taxon>
        <taxon>lamiids</taxon>
        <taxon>Lamiales</taxon>
        <taxon>Oleaceae</taxon>
        <taxon>Forsythieae</taxon>
        <taxon>Abeliophyllum</taxon>
    </lineage>
</organism>
<comment type="caution">
    <text evidence="6">The sequence shown here is derived from an EMBL/GenBank/DDBJ whole genome shotgun (WGS) entry which is preliminary data.</text>
</comment>
<evidence type="ECO:0000313" key="7">
    <source>
        <dbReference type="Proteomes" id="UP001604336"/>
    </source>
</evidence>
<dbReference type="InterPro" id="IPR025610">
    <property type="entry name" value="MYC/MYB_N"/>
</dbReference>
<dbReference type="GO" id="GO:0006355">
    <property type="term" value="P:regulation of DNA-templated transcription"/>
    <property type="evidence" value="ECO:0007669"/>
    <property type="project" value="UniProtKB-ARBA"/>
</dbReference>
<name>A0ABD1PC64_9LAMI</name>
<evidence type="ECO:0000256" key="2">
    <source>
        <dbReference type="ARBA" id="ARBA00023163"/>
    </source>
</evidence>
<proteinExistence type="predicted"/>
<dbReference type="Proteomes" id="UP001604336">
    <property type="component" value="Unassembled WGS sequence"/>
</dbReference>
<dbReference type="Pfam" id="PF14215">
    <property type="entry name" value="bHLH-MYC_N"/>
    <property type="match status" value="1"/>
</dbReference>
<protein>
    <recommendedName>
        <fullName evidence="4">Transcription factor</fullName>
        <shortName evidence="4">bHLH transcription factor</shortName>
    </recommendedName>
    <alternativeName>
        <fullName evidence="4">Basic helix-loop-helix protein</fullName>
    </alternativeName>
</protein>
<accession>A0ABD1PC64</accession>
<keyword evidence="2 4" id="KW-0804">Transcription</keyword>
<dbReference type="PANTHER" id="PTHR11514">
    <property type="entry name" value="MYC"/>
    <property type="match status" value="1"/>
</dbReference>
<sequence length="178" mass="19523">MKLGVGMGNIALNDDDKAMAAAVLGTKAFDFLISRSVSSECSLMPVGNGDLVLGWGDGCCREPSEGEESAISFIFKPRLGNETQQRMRKRVLQMLHSLFGGIDEDNYAIVLDKVTDTEIFFLASMYFSFPKGEGGPGKCFESGKHVWISDVFKSSFDFYIRSFLAKSAGMQTVVFIPT</sequence>
<keyword evidence="7" id="KW-1185">Reference proteome</keyword>
<reference evidence="7" key="1">
    <citation type="submission" date="2024-07" db="EMBL/GenBank/DDBJ databases">
        <title>Two chromosome-level genome assemblies of Korean endemic species Abeliophyllum distichum and Forsythia ovata (Oleaceae).</title>
        <authorList>
            <person name="Jang H."/>
        </authorList>
    </citation>
    <scope>NUCLEOTIDE SEQUENCE [LARGE SCALE GENOMIC DNA]</scope>
</reference>
<comment type="subcellular location">
    <subcellularLocation>
        <location evidence="4">Nucleus</location>
    </subcellularLocation>
</comment>
<dbReference type="EMBL" id="JBFOLK010000014">
    <property type="protein sequence ID" value="KAL2461475.1"/>
    <property type="molecule type" value="Genomic_DNA"/>
</dbReference>
<gene>
    <name evidence="6" type="ORF">Adt_44895</name>
</gene>
<evidence type="ECO:0000256" key="4">
    <source>
        <dbReference type="RuleBase" id="RU369104"/>
    </source>
</evidence>
<keyword evidence="1 4" id="KW-0805">Transcription regulation</keyword>
<dbReference type="InterPro" id="IPR045084">
    <property type="entry name" value="AIB/MYC-like"/>
</dbReference>
<dbReference type="PANTHER" id="PTHR11514:SF47">
    <property type="entry name" value="TRANSCRIPTION FACTOR BHLH13"/>
    <property type="match status" value="1"/>
</dbReference>
<keyword evidence="3 4" id="KW-0539">Nucleus</keyword>
<dbReference type="GO" id="GO:0005634">
    <property type="term" value="C:nucleus"/>
    <property type="evidence" value="ECO:0007669"/>
    <property type="project" value="UniProtKB-SubCell"/>
</dbReference>